<evidence type="ECO:0000256" key="4">
    <source>
        <dbReference type="ARBA" id="ARBA00022692"/>
    </source>
</evidence>
<feature type="transmembrane region" description="Helical" evidence="7">
    <location>
        <begin position="7"/>
        <end position="29"/>
    </location>
</feature>
<keyword evidence="9" id="KW-1185">Reference proteome</keyword>
<comment type="subcellular location">
    <subcellularLocation>
        <location evidence="1">Cell membrane</location>
        <topology evidence="1">Multi-pass membrane protein</topology>
    </subcellularLocation>
</comment>
<sequence>MLILELCFRFFCCGLFAIGGGLATLPFLYNISKETGWYTFNDISNMIAVSESTPGPMGVNMATYVGFHIKGILGGLAAPLSLVLPSVIIIVIISKILDKFKSSAIVQNALYGLRAASTALIAAAGIGVAKIAFLHVGEDGSLVLSKLFSIINWKAIVLALAIWYGLVKWKKHPILYIVVAAVTGIVFQFH</sequence>
<name>A0A2T3FL69_9CLOT</name>
<dbReference type="Pfam" id="PF02417">
    <property type="entry name" value="Chromate_transp"/>
    <property type="match status" value="1"/>
</dbReference>
<dbReference type="PANTHER" id="PTHR43663:SF1">
    <property type="entry name" value="CHROMATE TRANSPORTER"/>
    <property type="match status" value="1"/>
</dbReference>
<evidence type="ECO:0000256" key="5">
    <source>
        <dbReference type="ARBA" id="ARBA00022989"/>
    </source>
</evidence>
<protein>
    <submittedName>
        <fullName evidence="8">Chromate transporter</fullName>
    </submittedName>
</protein>
<evidence type="ECO:0000256" key="6">
    <source>
        <dbReference type="ARBA" id="ARBA00023136"/>
    </source>
</evidence>
<evidence type="ECO:0000256" key="1">
    <source>
        <dbReference type="ARBA" id="ARBA00004651"/>
    </source>
</evidence>
<feature type="transmembrane region" description="Helical" evidence="7">
    <location>
        <begin position="76"/>
        <end position="97"/>
    </location>
</feature>
<dbReference type="GO" id="GO:0015109">
    <property type="term" value="F:chromate transmembrane transporter activity"/>
    <property type="evidence" value="ECO:0007669"/>
    <property type="project" value="InterPro"/>
</dbReference>
<evidence type="ECO:0000313" key="8">
    <source>
        <dbReference type="EMBL" id="PST36020.1"/>
    </source>
</evidence>
<feature type="transmembrane region" description="Helical" evidence="7">
    <location>
        <begin position="147"/>
        <end position="166"/>
    </location>
</feature>
<feature type="transmembrane region" description="Helical" evidence="7">
    <location>
        <begin position="173"/>
        <end position="189"/>
    </location>
</feature>
<evidence type="ECO:0000313" key="9">
    <source>
        <dbReference type="Proteomes" id="UP000241048"/>
    </source>
</evidence>
<dbReference type="Proteomes" id="UP000241048">
    <property type="component" value="Unassembled WGS sequence"/>
</dbReference>
<keyword evidence="5 7" id="KW-1133">Transmembrane helix</keyword>
<dbReference type="PANTHER" id="PTHR43663">
    <property type="entry name" value="CHROMATE TRANSPORT PROTEIN-RELATED"/>
    <property type="match status" value="1"/>
</dbReference>
<evidence type="ECO:0000256" key="7">
    <source>
        <dbReference type="SAM" id="Phobius"/>
    </source>
</evidence>
<accession>A0A2T3FL69</accession>
<comment type="similarity">
    <text evidence="2">Belongs to the chromate ion transporter (CHR) (TC 2.A.51) family.</text>
</comment>
<dbReference type="EMBL" id="PYLO01000006">
    <property type="protein sequence ID" value="PST36020.1"/>
    <property type="molecule type" value="Genomic_DNA"/>
</dbReference>
<keyword evidence="6 7" id="KW-0472">Membrane</keyword>
<evidence type="ECO:0000256" key="3">
    <source>
        <dbReference type="ARBA" id="ARBA00022475"/>
    </source>
</evidence>
<dbReference type="InterPro" id="IPR003370">
    <property type="entry name" value="Chromate_transpt"/>
</dbReference>
<feature type="transmembrane region" description="Helical" evidence="7">
    <location>
        <begin position="109"/>
        <end position="135"/>
    </location>
</feature>
<keyword evidence="3" id="KW-1003">Cell membrane</keyword>
<dbReference type="InterPro" id="IPR052518">
    <property type="entry name" value="CHR_Transporter"/>
</dbReference>
<gene>
    <name evidence="8" type="ORF">C7U56_13755</name>
</gene>
<evidence type="ECO:0000256" key="2">
    <source>
        <dbReference type="ARBA" id="ARBA00005262"/>
    </source>
</evidence>
<reference evidence="8 9" key="1">
    <citation type="submission" date="2018-03" db="EMBL/GenBank/DDBJ databases">
        <title>Lachnoclostridium SNUG30386 gen.nov., sp.nov., isolated from human faeces.</title>
        <authorList>
            <person name="Seo B."/>
            <person name="Jeon K."/>
            <person name="Ko G."/>
        </authorList>
    </citation>
    <scope>NUCLEOTIDE SEQUENCE [LARGE SCALE GENOMIC DNA]</scope>
    <source>
        <strain evidence="8 9">SNUG30386</strain>
    </source>
</reference>
<organism evidence="8 9">
    <name type="scientific">Clostridium fessum</name>
    <dbReference type="NCBI Taxonomy" id="2126740"/>
    <lineage>
        <taxon>Bacteria</taxon>
        <taxon>Bacillati</taxon>
        <taxon>Bacillota</taxon>
        <taxon>Clostridia</taxon>
        <taxon>Eubacteriales</taxon>
        <taxon>Clostridiaceae</taxon>
        <taxon>Clostridium</taxon>
    </lineage>
</organism>
<keyword evidence="4 7" id="KW-0812">Transmembrane</keyword>
<comment type="caution">
    <text evidence="8">The sequence shown here is derived from an EMBL/GenBank/DDBJ whole genome shotgun (WGS) entry which is preliminary data.</text>
</comment>
<dbReference type="AlphaFoldDB" id="A0A2T3FL69"/>
<proteinExistence type="inferred from homology"/>
<dbReference type="GO" id="GO:0005886">
    <property type="term" value="C:plasma membrane"/>
    <property type="evidence" value="ECO:0007669"/>
    <property type="project" value="UniProtKB-SubCell"/>
</dbReference>